<comment type="cofactor">
    <cofactor evidence="1">
        <name>Mg(2+)</name>
        <dbReference type="ChEBI" id="CHEBI:18420"/>
    </cofactor>
</comment>
<dbReference type="Pfam" id="PF02887">
    <property type="entry name" value="PK_C"/>
    <property type="match status" value="1"/>
</dbReference>
<dbReference type="InterPro" id="IPR040442">
    <property type="entry name" value="Pyrv_kinase-like_dom_sf"/>
</dbReference>
<dbReference type="FunFam" id="3.40.1380.20:FF:000001">
    <property type="entry name" value="Pyruvate kinase"/>
    <property type="match status" value="1"/>
</dbReference>
<evidence type="ECO:0000259" key="15">
    <source>
        <dbReference type="Pfam" id="PF00224"/>
    </source>
</evidence>
<evidence type="ECO:0000256" key="10">
    <source>
        <dbReference type="ARBA" id="ARBA00022840"/>
    </source>
</evidence>
<evidence type="ECO:0000256" key="7">
    <source>
        <dbReference type="ARBA" id="ARBA00022723"/>
    </source>
</evidence>
<dbReference type="PANTHER" id="PTHR11817">
    <property type="entry name" value="PYRUVATE KINASE"/>
    <property type="match status" value="1"/>
</dbReference>
<comment type="cofactor">
    <cofactor evidence="2">
        <name>K(+)</name>
        <dbReference type="ChEBI" id="CHEBI:29103"/>
    </cofactor>
</comment>
<evidence type="ECO:0000256" key="3">
    <source>
        <dbReference type="ARBA" id="ARBA00004997"/>
    </source>
</evidence>
<evidence type="ECO:0000256" key="1">
    <source>
        <dbReference type="ARBA" id="ARBA00001946"/>
    </source>
</evidence>
<evidence type="ECO:0000313" key="18">
    <source>
        <dbReference type="Proteomes" id="UP001378592"/>
    </source>
</evidence>
<dbReference type="InterPro" id="IPR001697">
    <property type="entry name" value="Pyr_Knase"/>
</dbReference>
<evidence type="ECO:0000259" key="16">
    <source>
        <dbReference type="Pfam" id="PF02887"/>
    </source>
</evidence>
<keyword evidence="18" id="KW-1185">Reference proteome</keyword>
<dbReference type="GO" id="GO:0030955">
    <property type="term" value="F:potassium ion binding"/>
    <property type="evidence" value="ECO:0007669"/>
    <property type="project" value="InterPro"/>
</dbReference>
<dbReference type="GO" id="GO:0005524">
    <property type="term" value="F:ATP binding"/>
    <property type="evidence" value="ECO:0007669"/>
    <property type="project" value="UniProtKB-KW"/>
</dbReference>
<dbReference type="Gene3D" id="3.40.1380.20">
    <property type="entry name" value="Pyruvate kinase, C-terminal domain"/>
    <property type="match status" value="1"/>
</dbReference>
<dbReference type="PRINTS" id="PR01050">
    <property type="entry name" value="PYRUVTKNASE"/>
</dbReference>
<dbReference type="InterPro" id="IPR036918">
    <property type="entry name" value="Pyrv_Knase_C_sf"/>
</dbReference>
<organism evidence="17 18">
    <name type="scientific">Gryllus longicercus</name>
    <dbReference type="NCBI Taxonomy" id="2509291"/>
    <lineage>
        <taxon>Eukaryota</taxon>
        <taxon>Metazoa</taxon>
        <taxon>Ecdysozoa</taxon>
        <taxon>Arthropoda</taxon>
        <taxon>Hexapoda</taxon>
        <taxon>Insecta</taxon>
        <taxon>Pterygota</taxon>
        <taxon>Neoptera</taxon>
        <taxon>Polyneoptera</taxon>
        <taxon>Orthoptera</taxon>
        <taxon>Ensifera</taxon>
        <taxon>Gryllidea</taxon>
        <taxon>Grylloidea</taxon>
        <taxon>Gryllidae</taxon>
        <taxon>Gryllinae</taxon>
        <taxon>Gryllus</taxon>
    </lineage>
</organism>
<evidence type="ECO:0000256" key="13">
    <source>
        <dbReference type="ARBA" id="ARBA00023317"/>
    </source>
</evidence>
<keyword evidence="10" id="KW-0067">ATP-binding</keyword>
<dbReference type="GO" id="GO:0000287">
    <property type="term" value="F:magnesium ion binding"/>
    <property type="evidence" value="ECO:0007669"/>
    <property type="project" value="InterPro"/>
</dbReference>
<keyword evidence="7" id="KW-0479">Metal-binding</keyword>
<dbReference type="NCBIfam" id="TIGR01064">
    <property type="entry name" value="pyruv_kin"/>
    <property type="match status" value="1"/>
</dbReference>
<dbReference type="Proteomes" id="UP001378592">
    <property type="component" value="Unassembled WGS sequence"/>
</dbReference>
<dbReference type="Gene3D" id="3.20.20.60">
    <property type="entry name" value="Phosphoenolpyruvate-binding domains"/>
    <property type="match status" value="1"/>
</dbReference>
<dbReference type="InterPro" id="IPR015793">
    <property type="entry name" value="Pyrv_Knase_brl"/>
</dbReference>
<evidence type="ECO:0000256" key="14">
    <source>
        <dbReference type="RuleBase" id="RU000504"/>
    </source>
</evidence>
<sequence>MRDIMGEKGKGIMIIPKIECTQGMDNIDEIIAASDGIMIARGDLGIEIPPQKVFLAQKMIFAKCNMVGKPCICATQMLESMTYHPRPTRAEANDVANAVLDGADCTMLSGESAKGKYPLQCVQTMANIALEAESAVWQKQYFTELCFSIKPPLDPAHAVAIAAVDASLKCLAAAIVVVTTSGRSARLISRYRPRCPILTVTRHGKVARQNMLFRGLVSLQYVAVPGNDWIKDVDLRIQFAIAYGKSRGFIQRGDALVLVSGWREGSGFTNTLRIVYASGTEGK</sequence>
<dbReference type="InterPro" id="IPR015795">
    <property type="entry name" value="Pyrv_Knase_C"/>
</dbReference>
<evidence type="ECO:0000256" key="11">
    <source>
        <dbReference type="ARBA" id="ARBA00022842"/>
    </source>
</evidence>
<dbReference type="SUPFAM" id="SSF52935">
    <property type="entry name" value="PK C-terminal domain-like"/>
    <property type="match status" value="1"/>
</dbReference>
<dbReference type="EC" id="2.7.1.40" evidence="5 14"/>
<dbReference type="SUPFAM" id="SSF51621">
    <property type="entry name" value="Phosphoenolpyruvate/pyruvate domain"/>
    <property type="match status" value="1"/>
</dbReference>
<evidence type="ECO:0000256" key="4">
    <source>
        <dbReference type="ARBA" id="ARBA00008663"/>
    </source>
</evidence>
<evidence type="ECO:0000256" key="2">
    <source>
        <dbReference type="ARBA" id="ARBA00001958"/>
    </source>
</evidence>
<keyword evidence="12 14" id="KW-0324">Glycolysis</keyword>
<dbReference type="GO" id="GO:0004743">
    <property type="term" value="F:pyruvate kinase activity"/>
    <property type="evidence" value="ECO:0007669"/>
    <property type="project" value="UniProtKB-EC"/>
</dbReference>
<evidence type="ECO:0000256" key="9">
    <source>
        <dbReference type="ARBA" id="ARBA00022777"/>
    </source>
</evidence>
<name>A0AAN9Z945_9ORTH</name>
<evidence type="ECO:0000256" key="6">
    <source>
        <dbReference type="ARBA" id="ARBA00022679"/>
    </source>
</evidence>
<reference evidence="17 18" key="1">
    <citation type="submission" date="2024-03" db="EMBL/GenBank/DDBJ databases">
        <title>The genome assembly and annotation of the cricket Gryllus longicercus Weissman &amp; Gray.</title>
        <authorList>
            <person name="Szrajer S."/>
            <person name="Gray D."/>
            <person name="Ylla G."/>
        </authorList>
    </citation>
    <scope>NUCLEOTIDE SEQUENCE [LARGE SCALE GENOMIC DNA]</scope>
    <source>
        <strain evidence="17">DAG 2021-001</strain>
        <tissue evidence="17">Whole body minus gut</tissue>
    </source>
</reference>
<protein>
    <recommendedName>
        <fullName evidence="5 14">Pyruvate kinase</fullName>
        <ecNumber evidence="5 14">2.7.1.40</ecNumber>
    </recommendedName>
</protein>
<keyword evidence="9 14" id="KW-0418">Kinase</keyword>
<proteinExistence type="inferred from homology"/>
<keyword evidence="11 14" id="KW-0460">Magnesium</keyword>
<comment type="similarity">
    <text evidence="4 14">Belongs to the pyruvate kinase family.</text>
</comment>
<comment type="caution">
    <text evidence="17">The sequence shown here is derived from an EMBL/GenBank/DDBJ whole genome shotgun (WGS) entry which is preliminary data.</text>
</comment>
<comment type="pathway">
    <text evidence="3 14">Carbohydrate degradation; glycolysis; pyruvate from D-glyceraldehyde 3-phosphate: step 5/5.</text>
</comment>
<keyword evidence="6 14" id="KW-0808">Transferase</keyword>
<dbReference type="InterPro" id="IPR015813">
    <property type="entry name" value="Pyrv/PenolPyrv_kinase-like_dom"/>
</dbReference>
<dbReference type="EMBL" id="JAZDUA010000146">
    <property type="protein sequence ID" value="KAK7866490.1"/>
    <property type="molecule type" value="Genomic_DNA"/>
</dbReference>
<evidence type="ECO:0000256" key="12">
    <source>
        <dbReference type="ARBA" id="ARBA00023152"/>
    </source>
</evidence>
<accession>A0AAN9Z945</accession>
<feature type="domain" description="Pyruvate kinase barrel" evidence="15">
    <location>
        <begin position="1"/>
        <end position="122"/>
    </location>
</feature>
<gene>
    <name evidence="17" type="ORF">R5R35_014355</name>
</gene>
<comment type="catalytic activity">
    <reaction evidence="14">
        <text>pyruvate + ATP = phosphoenolpyruvate + ADP + H(+)</text>
        <dbReference type="Rhea" id="RHEA:18157"/>
        <dbReference type="ChEBI" id="CHEBI:15361"/>
        <dbReference type="ChEBI" id="CHEBI:15378"/>
        <dbReference type="ChEBI" id="CHEBI:30616"/>
        <dbReference type="ChEBI" id="CHEBI:58702"/>
        <dbReference type="ChEBI" id="CHEBI:456216"/>
        <dbReference type="EC" id="2.7.1.40"/>
    </reaction>
</comment>
<evidence type="ECO:0000313" key="17">
    <source>
        <dbReference type="EMBL" id="KAK7866490.1"/>
    </source>
</evidence>
<dbReference type="Pfam" id="PF00224">
    <property type="entry name" value="PK"/>
    <property type="match status" value="1"/>
</dbReference>
<keyword evidence="8" id="KW-0547">Nucleotide-binding</keyword>
<evidence type="ECO:0000256" key="5">
    <source>
        <dbReference type="ARBA" id="ARBA00012142"/>
    </source>
</evidence>
<dbReference type="GO" id="GO:0016301">
    <property type="term" value="F:kinase activity"/>
    <property type="evidence" value="ECO:0007669"/>
    <property type="project" value="UniProtKB-KW"/>
</dbReference>
<feature type="domain" description="Pyruvate kinase C-terminal" evidence="16">
    <location>
        <begin position="157"/>
        <end position="275"/>
    </location>
</feature>
<dbReference type="AlphaFoldDB" id="A0AAN9Z945"/>
<keyword evidence="13" id="KW-0670">Pyruvate</keyword>
<evidence type="ECO:0000256" key="8">
    <source>
        <dbReference type="ARBA" id="ARBA00022741"/>
    </source>
</evidence>